<dbReference type="InterPro" id="IPR016819">
    <property type="entry name" value="RNase_P/MRP_POP5"/>
</dbReference>
<dbReference type="eggNOG" id="KOG4639">
    <property type="taxonomic scope" value="Eukaryota"/>
</dbReference>
<name>A0A177W801_BATDL</name>
<dbReference type="PANTHER" id="PTHR15441:SF2">
    <property type="entry name" value="RIBONUCLEASE P_MRP PROTEIN SUBUNIT POP5"/>
    <property type="match status" value="1"/>
</dbReference>
<dbReference type="PIRSF" id="PIRSF023803">
    <property type="entry name" value="Ribonuclease_P_prd"/>
    <property type="match status" value="1"/>
</dbReference>
<evidence type="ECO:0000256" key="3">
    <source>
        <dbReference type="ARBA" id="ARBA00022694"/>
    </source>
</evidence>
<dbReference type="VEuPathDB" id="FungiDB:BDEG_20434"/>
<reference evidence="6 7" key="1">
    <citation type="submission" date="2006-10" db="EMBL/GenBank/DDBJ databases">
        <title>The Genome Sequence of Batrachochytrium dendrobatidis JEL423.</title>
        <authorList>
            <consortium name="The Broad Institute Genome Sequencing Platform"/>
            <person name="Birren B."/>
            <person name="Lander E."/>
            <person name="Galagan J."/>
            <person name="Cuomo C."/>
            <person name="Devon K."/>
            <person name="Jaffe D."/>
            <person name="Butler J."/>
            <person name="Alvarez P."/>
            <person name="Gnerre S."/>
            <person name="Grabherr M."/>
            <person name="Kleber M."/>
            <person name="Mauceli E."/>
            <person name="Brockman W."/>
            <person name="Young S."/>
            <person name="LaButti K."/>
            <person name="Sykes S."/>
            <person name="DeCaprio D."/>
            <person name="Crawford M."/>
            <person name="Koehrsen M."/>
            <person name="Engels R."/>
            <person name="Montgomery P."/>
            <person name="Pearson M."/>
            <person name="Howarth C."/>
            <person name="Larson L."/>
            <person name="White J."/>
            <person name="O'Leary S."/>
            <person name="Kodira C."/>
            <person name="Zeng Q."/>
            <person name="Yandava C."/>
            <person name="Alvarado L."/>
            <person name="Longcore J."/>
            <person name="James T."/>
        </authorList>
    </citation>
    <scope>NUCLEOTIDE SEQUENCE [LARGE SCALE GENOMIC DNA]</scope>
    <source>
        <strain evidence="6 7">JEL423</strain>
    </source>
</reference>
<evidence type="ECO:0000313" key="7">
    <source>
        <dbReference type="Proteomes" id="UP000077115"/>
    </source>
</evidence>
<dbReference type="GO" id="GO:0033204">
    <property type="term" value="F:ribonuclease P RNA binding"/>
    <property type="evidence" value="ECO:0007669"/>
    <property type="project" value="InterPro"/>
</dbReference>
<proteinExistence type="inferred from homology"/>
<dbReference type="OrthoDB" id="24745at2759"/>
<dbReference type="Pfam" id="PF01900">
    <property type="entry name" value="RNase_P_Rpp14"/>
    <property type="match status" value="1"/>
</dbReference>
<organism evidence="6 7">
    <name type="scientific">Batrachochytrium dendrobatidis (strain JEL423)</name>
    <dbReference type="NCBI Taxonomy" id="403673"/>
    <lineage>
        <taxon>Eukaryota</taxon>
        <taxon>Fungi</taxon>
        <taxon>Fungi incertae sedis</taxon>
        <taxon>Chytridiomycota</taxon>
        <taxon>Chytridiomycota incertae sedis</taxon>
        <taxon>Chytridiomycetes</taxon>
        <taxon>Rhizophydiales</taxon>
        <taxon>Rhizophydiales incertae sedis</taxon>
        <taxon>Batrachochytrium</taxon>
    </lineage>
</organism>
<dbReference type="GO" id="GO:0004526">
    <property type="term" value="F:ribonuclease P activity"/>
    <property type="evidence" value="ECO:0007669"/>
    <property type="project" value="UniProtKB-EC"/>
</dbReference>
<dbReference type="SUPFAM" id="SSF160350">
    <property type="entry name" value="Rnp2-like"/>
    <property type="match status" value="1"/>
</dbReference>
<evidence type="ECO:0000313" key="6">
    <source>
        <dbReference type="EMBL" id="OAJ36238.1"/>
    </source>
</evidence>
<dbReference type="Gene3D" id="3.30.70.3250">
    <property type="entry name" value="Ribonuclease P, Pop5 subunit"/>
    <property type="match status" value="1"/>
</dbReference>
<dbReference type="STRING" id="403673.A0A177W801"/>
<dbReference type="InterPro" id="IPR038085">
    <property type="entry name" value="Rnp2-like_sf"/>
</dbReference>
<protein>
    <recommendedName>
        <fullName evidence="5">Ribonuclease P/MRP protein subunit POP5</fullName>
        <ecNumber evidence="5">3.1.26.5</ecNumber>
    </recommendedName>
</protein>
<reference evidence="6 7" key="2">
    <citation type="submission" date="2016-05" db="EMBL/GenBank/DDBJ databases">
        <title>Lineage-specific infection strategies underlie the spectrum of fungal disease in amphibians.</title>
        <authorList>
            <person name="Cuomo C.A."/>
            <person name="Farrer R.A."/>
            <person name="James T."/>
            <person name="Longcore J."/>
            <person name="Birren B."/>
        </authorList>
    </citation>
    <scope>NUCLEOTIDE SEQUENCE [LARGE SCALE GENOMIC DNA]</scope>
    <source>
        <strain evidence="6 7">JEL423</strain>
    </source>
</reference>
<dbReference type="GO" id="GO:0005730">
    <property type="term" value="C:nucleolus"/>
    <property type="evidence" value="ECO:0007669"/>
    <property type="project" value="TreeGrafter"/>
</dbReference>
<dbReference type="Proteomes" id="UP000077115">
    <property type="component" value="Unassembled WGS sequence"/>
</dbReference>
<dbReference type="GO" id="GO:0000172">
    <property type="term" value="C:ribonuclease MRP complex"/>
    <property type="evidence" value="ECO:0007669"/>
    <property type="project" value="TreeGrafter"/>
</dbReference>
<evidence type="ECO:0000256" key="4">
    <source>
        <dbReference type="ARBA" id="ARBA00023242"/>
    </source>
</evidence>
<dbReference type="EC" id="3.1.26.5" evidence="5"/>
<keyword evidence="3 5" id="KW-0819">tRNA processing</keyword>
<evidence type="ECO:0000256" key="2">
    <source>
        <dbReference type="ARBA" id="ARBA00010800"/>
    </source>
</evidence>
<evidence type="ECO:0000256" key="5">
    <source>
        <dbReference type="PIRNR" id="PIRNR023803"/>
    </source>
</evidence>
<comment type="subcellular location">
    <subcellularLocation>
        <location evidence="1">Nucleus</location>
    </subcellularLocation>
</comment>
<comment type="function">
    <text evidence="5">Component of ribonuclease P, a protein complex that generates mature tRNA molecules by cleaving their 5'-ends.</text>
</comment>
<evidence type="ECO:0000256" key="1">
    <source>
        <dbReference type="ARBA" id="ARBA00004123"/>
    </source>
</evidence>
<dbReference type="PANTHER" id="PTHR15441">
    <property type="entry name" value="RIBONUCLEASE P PROTEIN SUBUNIT P14"/>
    <property type="match status" value="1"/>
</dbReference>
<dbReference type="EMBL" id="DS022300">
    <property type="protein sequence ID" value="OAJ36238.1"/>
    <property type="molecule type" value="Genomic_DNA"/>
</dbReference>
<gene>
    <name evidence="6" type="ORF">BDEG_20434</name>
</gene>
<accession>A0A177W801</accession>
<comment type="similarity">
    <text evidence="2 5">Belongs to the eukaryotic/archaeal RNase P protein component 2 family.</text>
</comment>
<dbReference type="GO" id="GO:0030681">
    <property type="term" value="C:multimeric ribonuclease P complex"/>
    <property type="evidence" value="ECO:0007669"/>
    <property type="project" value="TreeGrafter"/>
</dbReference>
<keyword evidence="4" id="KW-0539">Nucleus</keyword>
<sequence>MVRFKNRYLLCEIIFENGKISESLNLYQILNAIKESLSTNFGVFGLGVLAISLQVKYFNPFTGLAIVRVNRDYMRLVWACVSLITAINKRICMVKVVHVGGTIKLVQSQAIKYNQTIISKLRSDLVLSGN</sequence>
<dbReference type="GO" id="GO:0001682">
    <property type="term" value="P:tRNA 5'-leader removal"/>
    <property type="evidence" value="ECO:0007669"/>
    <property type="project" value="InterPro"/>
</dbReference>
<comment type="catalytic activity">
    <reaction evidence="5">
        <text>Endonucleolytic cleavage of RNA, removing 5'-extranucleotides from tRNA precursor.</text>
        <dbReference type="EC" id="3.1.26.5"/>
    </reaction>
</comment>
<dbReference type="InterPro" id="IPR002759">
    <property type="entry name" value="Pop5/Rpp14/Rnp2-like"/>
</dbReference>
<dbReference type="AlphaFoldDB" id="A0A177W801"/>